<evidence type="ECO:0000313" key="10">
    <source>
        <dbReference type="Proteomes" id="UP000192727"/>
    </source>
</evidence>
<dbReference type="Proteomes" id="UP000192727">
    <property type="component" value="Chromosome"/>
</dbReference>
<dbReference type="SUPFAM" id="SSF140990">
    <property type="entry name" value="FtsH protease domain-like"/>
    <property type="match status" value="1"/>
</dbReference>
<dbReference type="SMART" id="SM00382">
    <property type="entry name" value="AAA"/>
    <property type="match status" value="1"/>
</dbReference>
<keyword evidence="3" id="KW-0645">Protease</keyword>
<dbReference type="InterPro" id="IPR041569">
    <property type="entry name" value="AAA_lid_3"/>
</dbReference>
<dbReference type="InterPro" id="IPR000642">
    <property type="entry name" value="Peptidase_M41"/>
</dbReference>
<dbReference type="GO" id="GO:0030163">
    <property type="term" value="P:protein catabolic process"/>
    <property type="evidence" value="ECO:0007669"/>
    <property type="project" value="TreeGrafter"/>
</dbReference>
<dbReference type="Pfam" id="PF01434">
    <property type="entry name" value="Peptidase_M41"/>
    <property type="match status" value="1"/>
</dbReference>
<comment type="cofactor">
    <cofactor evidence="1">
        <name>Zn(2+)</name>
        <dbReference type="ChEBI" id="CHEBI:29105"/>
    </cofactor>
</comment>
<organism evidence="9 10">
    <name type="scientific">Paenibacillus larvae subsp. pulvifaciens</name>
    <dbReference type="NCBI Taxonomy" id="1477"/>
    <lineage>
        <taxon>Bacteria</taxon>
        <taxon>Bacillati</taxon>
        <taxon>Bacillota</taxon>
        <taxon>Bacilli</taxon>
        <taxon>Bacillales</taxon>
        <taxon>Paenibacillaceae</taxon>
        <taxon>Paenibacillus</taxon>
    </lineage>
</organism>
<dbReference type="GO" id="GO:0005886">
    <property type="term" value="C:plasma membrane"/>
    <property type="evidence" value="ECO:0007669"/>
    <property type="project" value="TreeGrafter"/>
</dbReference>
<dbReference type="GO" id="GO:0005524">
    <property type="term" value="F:ATP binding"/>
    <property type="evidence" value="ECO:0007669"/>
    <property type="project" value="UniProtKB-KW"/>
</dbReference>
<dbReference type="AlphaFoldDB" id="A0A1V0UNX5"/>
<dbReference type="GeneID" id="64218418"/>
<dbReference type="InterPro" id="IPR003959">
    <property type="entry name" value="ATPase_AAA_core"/>
</dbReference>
<gene>
    <name evidence="9" type="ORF">B7C51_02905</name>
</gene>
<dbReference type="PROSITE" id="PS00674">
    <property type="entry name" value="AAA"/>
    <property type="match status" value="1"/>
</dbReference>
<dbReference type="GO" id="GO:0004176">
    <property type="term" value="F:ATP-dependent peptidase activity"/>
    <property type="evidence" value="ECO:0007669"/>
    <property type="project" value="InterPro"/>
</dbReference>
<dbReference type="GO" id="GO:0016887">
    <property type="term" value="F:ATP hydrolysis activity"/>
    <property type="evidence" value="ECO:0007669"/>
    <property type="project" value="InterPro"/>
</dbReference>
<dbReference type="Gene3D" id="3.40.50.300">
    <property type="entry name" value="P-loop containing nucleotide triphosphate hydrolases"/>
    <property type="match status" value="1"/>
</dbReference>
<keyword evidence="6" id="KW-0862">Zinc</keyword>
<dbReference type="InterPro" id="IPR003960">
    <property type="entry name" value="ATPase_AAA_CS"/>
</dbReference>
<evidence type="ECO:0000256" key="5">
    <source>
        <dbReference type="ARBA" id="ARBA00022801"/>
    </source>
</evidence>
<keyword evidence="8" id="KW-0067">ATP-binding</keyword>
<dbReference type="Gene3D" id="1.20.58.760">
    <property type="entry name" value="Peptidase M41"/>
    <property type="match status" value="1"/>
</dbReference>
<dbReference type="InterPro" id="IPR003593">
    <property type="entry name" value="AAA+_ATPase"/>
</dbReference>
<comment type="similarity">
    <text evidence="2">In the C-terminal section; belongs to the peptidase M41 family.</text>
</comment>
<evidence type="ECO:0000256" key="3">
    <source>
        <dbReference type="ARBA" id="ARBA00022670"/>
    </source>
</evidence>
<dbReference type="Pfam" id="PF00004">
    <property type="entry name" value="AAA"/>
    <property type="match status" value="1"/>
</dbReference>
<dbReference type="SUPFAM" id="SSF52540">
    <property type="entry name" value="P-loop containing nucleoside triphosphate hydrolases"/>
    <property type="match status" value="1"/>
</dbReference>
<dbReference type="Gene3D" id="1.10.8.60">
    <property type="match status" value="1"/>
</dbReference>
<name>A0A1V0UNX5_9BACL</name>
<evidence type="ECO:0000313" key="9">
    <source>
        <dbReference type="EMBL" id="ARF66975.1"/>
    </source>
</evidence>
<dbReference type="PANTHER" id="PTHR23076">
    <property type="entry name" value="METALLOPROTEASE M41 FTSH"/>
    <property type="match status" value="1"/>
</dbReference>
<dbReference type="InterPro" id="IPR027417">
    <property type="entry name" value="P-loop_NTPase"/>
</dbReference>
<dbReference type="PANTHER" id="PTHR23076:SF97">
    <property type="entry name" value="ATP-DEPENDENT ZINC METALLOPROTEASE YME1L1"/>
    <property type="match status" value="1"/>
</dbReference>
<evidence type="ECO:0000256" key="8">
    <source>
        <dbReference type="RuleBase" id="RU003651"/>
    </source>
</evidence>
<dbReference type="GO" id="GO:0046872">
    <property type="term" value="F:metal ion binding"/>
    <property type="evidence" value="ECO:0007669"/>
    <property type="project" value="UniProtKB-KW"/>
</dbReference>
<dbReference type="EMBL" id="CP020557">
    <property type="protein sequence ID" value="ARF66975.1"/>
    <property type="molecule type" value="Genomic_DNA"/>
</dbReference>
<proteinExistence type="inferred from homology"/>
<dbReference type="InterPro" id="IPR037219">
    <property type="entry name" value="Peptidase_M41-like"/>
</dbReference>
<evidence type="ECO:0000256" key="7">
    <source>
        <dbReference type="ARBA" id="ARBA00023049"/>
    </source>
</evidence>
<keyword evidence="7" id="KW-0482">Metalloprotease</keyword>
<keyword evidence="5" id="KW-0378">Hydrolase</keyword>
<evidence type="ECO:0000256" key="1">
    <source>
        <dbReference type="ARBA" id="ARBA00001947"/>
    </source>
</evidence>
<accession>A0A1V0UNX5</accession>
<evidence type="ECO:0000256" key="2">
    <source>
        <dbReference type="ARBA" id="ARBA00010044"/>
    </source>
</evidence>
<dbReference type="FunFam" id="1.10.8.60:FF:000001">
    <property type="entry name" value="ATP-dependent zinc metalloprotease FtsH"/>
    <property type="match status" value="1"/>
</dbReference>
<evidence type="ECO:0000256" key="6">
    <source>
        <dbReference type="ARBA" id="ARBA00022833"/>
    </source>
</evidence>
<keyword evidence="8" id="KW-0547">Nucleotide-binding</keyword>
<dbReference type="FunFam" id="3.40.50.300:FF:002568">
    <property type="entry name" value="Cell division protein (FtsH)"/>
    <property type="match status" value="1"/>
</dbReference>
<protein>
    <submittedName>
        <fullName evidence="9">ATPase</fullName>
    </submittedName>
</protein>
<dbReference type="Pfam" id="PF17862">
    <property type="entry name" value="AAA_lid_3"/>
    <property type="match status" value="1"/>
</dbReference>
<comment type="similarity">
    <text evidence="8">Belongs to the AAA ATPase family.</text>
</comment>
<dbReference type="GO" id="GO:0004222">
    <property type="term" value="F:metalloendopeptidase activity"/>
    <property type="evidence" value="ECO:0007669"/>
    <property type="project" value="InterPro"/>
</dbReference>
<keyword evidence="4" id="KW-0479">Metal-binding</keyword>
<sequence>MSRYSREILIGALPVVIIFLLYIGVSPLPLLFTAGLIGMSYYLIKQRGGGQAVFMGRQQRRSGRKPTYLTFEQIGGQDRAKNELIEALDFLIKPEQIERLGIRPLKGILLTGPPGTGKTLMAKAAAHYTNSVFVAASGSEFVEMYVGVGASRIRNLFQDARNRAQKEDKENAVIFIDEIDVIGGKRDGGQQREYDQTLNQLLTEMDGIHSAQTPRILIIAATNRKEMLDSALLRPGRFDRHIEVDLPDKKGRQAILEIHAQNKPLEESADLMKVAEQTFGFSGAQLESVLNEAAIYAMRESCEVIHQKHLSSAIDKVMMGEKTDRESTQEEKERVAYHELGHAIMAELVRPDSVSQVALSPRGKALGYVRHNPPQDLYLYTKDAIEEQIMIAMAGAASEEIFYGNRSTGSKNDFEQALRMVRTMMDSGLTSLGIIDLDMVTKEELMKENTLIMNELFAKTKTMLEQHRIVFEQSLAILLKEEILSGQQFRKLLEESKQLINQEKTDSSSIKAAVPQ</sequence>
<reference evidence="9 10" key="1">
    <citation type="submission" date="2017-03" db="EMBL/GenBank/DDBJ databases">
        <title>Paenibacillus larvae genome sequencing.</title>
        <authorList>
            <person name="Dingman D.W."/>
        </authorList>
    </citation>
    <scope>NUCLEOTIDE SEQUENCE [LARGE SCALE GENOMIC DNA]</scope>
    <source>
        <strain evidence="9 10">SAG 10367</strain>
    </source>
</reference>
<evidence type="ECO:0000256" key="4">
    <source>
        <dbReference type="ARBA" id="ARBA00022723"/>
    </source>
</evidence>
<dbReference type="GO" id="GO:0006508">
    <property type="term" value="P:proteolysis"/>
    <property type="evidence" value="ECO:0007669"/>
    <property type="project" value="UniProtKB-KW"/>
</dbReference>
<dbReference type="RefSeq" id="WP_079940549.1">
    <property type="nucleotide sequence ID" value="NZ_CP020327.1"/>
</dbReference>